<dbReference type="Proteomes" id="UP000176101">
    <property type="component" value="Unassembled WGS sequence"/>
</dbReference>
<dbReference type="GO" id="GO:0000976">
    <property type="term" value="F:transcription cis-regulatory region binding"/>
    <property type="evidence" value="ECO:0007669"/>
    <property type="project" value="TreeGrafter"/>
</dbReference>
<reference evidence="4 5" key="1">
    <citation type="journal article" date="2016" name="Front. Microbiol.">
        <title>Comparative Genomics Analysis of Streptomyces Species Reveals Their Adaptation to the Marine Environment and Their Diversity at the Genomic Level.</title>
        <authorList>
            <person name="Tian X."/>
            <person name="Zhang Z."/>
            <person name="Yang T."/>
            <person name="Chen M."/>
            <person name="Li J."/>
            <person name="Chen F."/>
            <person name="Yang J."/>
            <person name="Li W."/>
            <person name="Zhang B."/>
            <person name="Zhang Z."/>
            <person name="Wu J."/>
            <person name="Zhang C."/>
            <person name="Long L."/>
            <person name="Xiao J."/>
        </authorList>
    </citation>
    <scope>NUCLEOTIDE SEQUENCE [LARGE SCALE GENOMIC DNA]</scope>
    <source>
        <strain evidence="4 5">SCSIO 02100</strain>
    </source>
</reference>
<dbReference type="EMBL" id="LJGU01000156">
    <property type="protein sequence ID" value="OEU93417.1"/>
    <property type="molecule type" value="Genomic_DNA"/>
</dbReference>
<dbReference type="InterPro" id="IPR041678">
    <property type="entry name" value="TetR_C_16"/>
</dbReference>
<dbReference type="InterPro" id="IPR036271">
    <property type="entry name" value="Tet_transcr_reg_TetR-rel_C_sf"/>
</dbReference>
<dbReference type="InterPro" id="IPR001647">
    <property type="entry name" value="HTH_TetR"/>
</dbReference>
<dbReference type="Gene3D" id="1.10.10.60">
    <property type="entry name" value="Homeodomain-like"/>
    <property type="match status" value="1"/>
</dbReference>
<evidence type="ECO:0000256" key="1">
    <source>
        <dbReference type="ARBA" id="ARBA00023125"/>
    </source>
</evidence>
<dbReference type="InterPro" id="IPR050109">
    <property type="entry name" value="HTH-type_TetR-like_transc_reg"/>
</dbReference>
<keyword evidence="5" id="KW-1185">Reference proteome</keyword>
<evidence type="ECO:0000313" key="5">
    <source>
        <dbReference type="Proteomes" id="UP000176101"/>
    </source>
</evidence>
<proteinExistence type="predicted"/>
<dbReference type="AlphaFoldDB" id="A0A1E7JTY2"/>
<feature type="DNA-binding region" description="H-T-H motif" evidence="2">
    <location>
        <begin position="18"/>
        <end position="37"/>
    </location>
</feature>
<dbReference type="PRINTS" id="PR00455">
    <property type="entry name" value="HTHTETR"/>
</dbReference>
<dbReference type="InterPro" id="IPR009057">
    <property type="entry name" value="Homeodomain-like_sf"/>
</dbReference>
<dbReference type="PROSITE" id="PS50977">
    <property type="entry name" value="HTH_TETR_2"/>
    <property type="match status" value="1"/>
</dbReference>
<dbReference type="PATRIC" id="fig|1075402.3.peg.4675"/>
<gene>
    <name evidence="4" type="ORF">AN216_24575</name>
</gene>
<dbReference type="Pfam" id="PF17920">
    <property type="entry name" value="TetR_C_16"/>
    <property type="match status" value="1"/>
</dbReference>
<organism evidence="4 5">
    <name type="scientific">Streptomyces oceani</name>
    <dbReference type="NCBI Taxonomy" id="1075402"/>
    <lineage>
        <taxon>Bacteria</taxon>
        <taxon>Bacillati</taxon>
        <taxon>Actinomycetota</taxon>
        <taxon>Actinomycetes</taxon>
        <taxon>Kitasatosporales</taxon>
        <taxon>Streptomycetaceae</taxon>
        <taxon>Streptomyces</taxon>
    </lineage>
</organism>
<dbReference type="STRING" id="1075402.AN216_24575"/>
<dbReference type="PANTHER" id="PTHR30055">
    <property type="entry name" value="HTH-TYPE TRANSCRIPTIONAL REGULATOR RUTR"/>
    <property type="match status" value="1"/>
</dbReference>
<accession>A0A1E7JTY2</accession>
<dbReference type="GO" id="GO:0003700">
    <property type="term" value="F:DNA-binding transcription factor activity"/>
    <property type="evidence" value="ECO:0007669"/>
    <property type="project" value="TreeGrafter"/>
</dbReference>
<dbReference type="SUPFAM" id="SSF48498">
    <property type="entry name" value="Tetracyclin repressor-like, C-terminal domain"/>
    <property type="match status" value="1"/>
</dbReference>
<dbReference type="Pfam" id="PF00440">
    <property type="entry name" value="TetR_N"/>
    <property type="match status" value="1"/>
</dbReference>
<protein>
    <submittedName>
        <fullName evidence="4">TetR family transcriptional regulator</fullName>
    </submittedName>
</protein>
<dbReference type="SUPFAM" id="SSF46689">
    <property type="entry name" value="Homeodomain-like"/>
    <property type="match status" value="1"/>
</dbReference>
<dbReference type="Gene3D" id="1.10.357.10">
    <property type="entry name" value="Tetracycline Repressor, domain 2"/>
    <property type="match status" value="1"/>
</dbReference>
<evidence type="ECO:0000313" key="4">
    <source>
        <dbReference type="EMBL" id="OEU93417.1"/>
    </source>
</evidence>
<sequence>MLASARAEFAARGYDRASIRGIARGAGVDPALVHHYFGTKEQVFEAAIEKAFAPILHVPDQVAAVWPDGAGEHMARFIFGLWEDPETREPVLAVVRSAVNNETAAAAFRRMLTRHMLTRLAGQLAAPDAEVRVQLAIAQLVGVGLLRYVIKFEPLASEDVEDLIARLAPVVQHHLTEAPRPVDSDTPPGSWL</sequence>
<keyword evidence="1 2" id="KW-0238">DNA-binding</keyword>
<evidence type="ECO:0000256" key="2">
    <source>
        <dbReference type="PROSITE-ProRule" id="PRU00335"/>
    </source>
</evidence>
<evidence type="ECO:0000259" key="3">
    <source>
        <dbReference type="PROSITE" id="PS50977"/>
    </source>
</evidence>
<name>A0A1E7JTY2_9ACTN</name>
<feature type="domain" description="HTH tetR-type" evidence="3">
    <location>
        <begin position="1"/>
        <end position="55"/>
    </location>
</feature>
<comment type="caution">
    <text evidence="4">The sequence shown here is derived from an EMBL/GenBank/DDBJ whole genome shotgun (WGS) entry which is preliminary data.</text>
</comment>
<dbReference type="PANTHER" id="PTHR30055:SF235">
    <property type="entry name" value="TRANSCRIPTIONAL REGULATORY PROTEIN"/>
    <property type="match status" value="1"/>
</dbReference>